<accession>A0A0K0Y1C5</accession>
<dbReference type="PATRIC" id="fig|1458307.3.peg.167"/>
<evidence type="ECO:0000313" key="2">
    <source>
        <dbReference type="Proteomes" id="UP000067444"/>
    </source>
</evidence>
<dbReference type="Pfam" id="PF00903">
    <property type="entry name" value="Glyoxalase"/>
    <property type="match status" value="1"/>
</dbReference>
<dbReference type="RefSeq" id="WP_049833189.1">
    <property type="nucleotide sequence ID" value="NZ_CP012160.1"/>
</dbReference>
<dbReference type="InterPro" id="IPR050383">
    <property type="entry name" value="GlyoxalaseI/FosfomycinResist"/>
</dbReference>
<dbReference type="PANTHER" id="PTHR21366">
    <property type="entry name" value="GLYOXALASE FAMILY PROTEIN"/>
    <property type="match status" value="1"/>
</dbReference>
<dbReference type="OrthoDB" id="9812656at2"/>
<protein>
    <submittedName>
        <fullName evidence="1">Virulence protein</fullName>
    </submittedName>
</protein>
<evidence type="ECO:0000313" key="1">
    <source>
        <dbReference type="EMBL" id="AKS44734.1"/>
    </source>
</evidence>
<dbReference type="PROSITE" id="PS51819">
    <property type="entry name" value="VOC"/>
    <property type="match status" value="1"/>
</dbReference>
<dbReference type="InterPro" id="IPR037523">
    <property type="entry name" value="VOC_core"/>
</dbReference>
<dbReference type="PANTHER" id="PTHR21366:SF14">
    <property type="entry name" value="GLYOXALASE DOMAIN-CONTAINING PROTEIN 5"/>
    <property type="match status" value="1"/>
</dbReference>
<dbReference type="AlphaFoldDB" id="A0A0K0Y1C5"/>
<gene>
    <name evidence="1" type="ORF">OSB_01650</name>
</gene>
<dbReference type="CDD" id="cd07253">
    <property type="entry name" value="GLOD5"/>
    <property type="match status" value="1"/>
</dbReference>
<dbReference type="InterPro" id="IPR004360">
    <property type="entry name" value="Glyas_Fos-R_dOase_dom"/>
</dbReference>
<sequence>MPKLKSLDHLVLTVASTDATSAFYETVLGMTVEQFVVADGSTRTALFFGCQKINLHQTGAEFEPHAQHPTSGSADLCFLSDTPIPDWIAHFVSLDVPILEGPIKRTGATGPLLSIYIRDPDGNLIEVATTQ</sequence>
<proteinExistence type="predicted"/>
<dbReference type="Proteomes" id="UP000067444">
    <property type="component" value="Chromosome"/>
</dbReference>
<dbReference type="Gene3D" id="3.10.180.10">
    <property type="entry name" value="2,3-Dihydroxybiphenyl 1,2-Dioxygenase, domain 1"/>
    <property type="match status" value="1"/>
</dbReference>
<reference evidence="1 2" key="1">
    <citation type="journal article" date="2015" name="Genome Announc.">
        <title>Closed Genome Sequence of Octadecabacter temperatus SB1, the First Mesophilic Species of the Genus Octadecabacter.</title>
        <authorList>
            <person name="Voget S."/>
            <person name="Billerbeck S."/>
            <person name="Simon M."/>
            <person name="Daniel R."/>
        </authorList>
    </citation>
    <scope>NUCLEOTIDE SEQUENCE [LARGE SCALE GENOMIC DNA]</scope>
    <source>
        <strain evidence="1 2">SB1</strain>
    </source>
</reference>
<dbReference type="KEGG" id="otm:OSB_01650"/>
<dbReference type="InterPro" id="IPR029068">
    <property type="entry name" value="Glyas_Bleomycin-R_OHBP_Dase"/>
</dbReference>
<organism evidence="1 2">
    <name type="scientific">Octadecabacter temperatus</name>
    <dbReference type="NCBI Taxonomy" id="1458307"/>
    <lineage>
        <taxon>Bacteria</taxon>
        <taxon>Pseudomonadati</taxon>
        <taxon>Pseudomonadota</taxon>
        <taxon>Alphaproteobacteria</taxon>
        <taxon>Rhodobacterales</taxon>
        <taxon>Roseobacteraceae</taxon>
        <taxon>Octadecabacter</taxon>
    </lineage>
</organism>
<keyword evidence="2" id="KW-1185">Reference proteome</keyword>
<dbReference type="SUPFAM" id="SSF54593">
    <property type="entry name" value="Glyoxalase/Bleomycin resistance protein/Dihydroxybiphenyl dioxygenase"/>
    <property type="match status" value="1"/>
</dbReference>
<name>A0A0K0Y1C5_9RHOB</name>
<dbReference type="EMBL" id="CP012160">
    <property type="protein sequence ID" value="AKS44734.1"/>
    <property type="molecule type" value="Genomic_DNA"/>
</dbReference>
<dbReference type="STRING" id="1458307.OSB_01650"/>